<gene>
    <name evidence="2" type="ORF">CA85_37530</name>
</gene>
<dbReference type="Proteomes" id="UP000318053">
    <property type="component" value="Unassembled WGS sequence"/>
</dbReference>
<evidence type="ECO:0000313" key="2">
    <source>
        <dbReference type="EMBL" id="TWT64620.1"/>
    </source>
</evidence>
<reference evidence="2 3" key="1">
    <citation type="submission" date="2019-02" db="EMBL/GenBank/DDBJ databases">
        <title>Deep-cultivation of Planctomycetes and their phenomic and genomic characterization uncovers novel biology.</title>
        <authorList>
            <person name="Wiegand S."/>
            <person name="Jogler M."/>
            <person name="Boedeker C."/>
            <person name="Pinto D."/>
            <person name="Vollmers J."/>
            <person name="Rivas-Marin E."/>
            <person name="Kohn T."/>
            <person name="Peeters S.H."/>
            <person name="Heuer A."/>
            <person name="Rast P."/>
            <person name="Oberbeckmann S."/>
            <person name="Bunk B."/>
            <person name="Jeske O."/>
            <person name="Meyerdierks A."/>
            <person name="Storesund J.E."/>
            <person name="Kallscheuer N."/>
            <person name="Luecker S."/>
            <person name="Lage O.M."/>
            <person name="Pohl T."/>
            <person name="Merkel B.J."/>
            <person name="Hornburger P."/>
            <person name="Mueller R.-W."/>
            <person name="Bruemmer F."/>
            <person name="Labrenz M."/>
            <person name="Spormann A.M."/>
            <person name="Op Den Camp H."/>
            <person name="Overmann J."/>
            <person name="Amann R."/>
            <person name="Jetten M.S.M."/>
            <person name="Mascher T."/>
            <person name="Medema M.H."/>
            <person name="Devos D.P."/>
            <person name="Kaster A.-K."/>
            <person name="Ovreas L."/>
            <person name="Rohde M."/>
            <person name="Galperin M.Y."/>
            <person name="Jogler C."/>
        </authorList>
    </citation>
    <scope>NUCLEOTIDE SEQUENCE [LARGE SCALE GENOMIC DNA]</scope>
    <source>
        <strain evidence="2 3">CA85</strain>
    </source>
</reference>
<feature type="transmembrane region" description="Helical" evidence="1">
    <location>
        <begin position="353"/>
        <end position="374"/>
    </location>
</feature>
<comment type="caution">
    <text evidence="2">The sequence shown here is derived from an EMBL/GenBank/DDBJ whole genome shotgun (WGS) entry which is preliminary data.</text>
</comment>
<dbReference type="OrthoDB" id="230726at2"/>
<accession>A0A5C5XNT8</accession>
<feature type="transmembrane region" description="Helical" evidence="1">
    <location>
        <begin position="446"/>
        <end position="467"/>
    </location>
</feature>
<dbReference type="Pfam" id="PF13687">
    <property type="entry name" value="DUF4153"/>
    <property type="match status" value="1"/>
</dbReference>
<protein>
    <submittedName>
        <fullName evidence="2">Uncharacterized protein</fullName>
    </submittedName>
</protein>
<dbReference type="RefSeq" id="WP_146392661.1">
    <property type="nucleotide sequence ID" value="NZ_SJPK01000010.1"/>
</dbReference>
<feature type="transmembrane region" description="Helical" evidence="1">
    <location>
        <begin position="244"/>
        <end position="269"/>
    </location>
</feature>
<feature type="transmembrane region" description="Helical" evidence="1">
    <location>
        <begin position="313"/>
        <end position="333"/>
    </location>
</feature>
<organism evidence="2 3">
    <name type="scientific">Allorhodopirellula solitaria</name>
    <dbReference type="NCBI Taxonomy" id="2527987"/>
    <lineage>
        <taxon>Bacteria</taxon>
        <taxon>Pseudomonadati</taxon>
        <taxon>Planctomycetota</taxon>
        <taxon>Planctomycetia</taxon>
        <taxon>Pirellulales</taxon>
        <taxon>Pirellulaceae</taxon>
        <taxon>Allorhodopirellula</taxon>
    </lineage>
</organism>
<keyword evidence="3" id="KW-1185">Reference proteome</keyword>
<feature type="transmembrane region" description="Helical" evidence="1">
    <location>
        <begin position="118"/>
        <end position="139"/>
    </location>
</feature>
<feature type="transmembrane region" description="Helical" evidence="1">
    <location>
        <begin position="203"/>
        <end position="224"/>
    </location>
</feature>
<name>A0A5C5XNT8_9BACT</name>
<evidence type="ECO:0000313" key="3">
    <source>
        <dbReference type="Proteomes" id="UP000318053"/>
    </source>
</evidence>
<keyword evidence="1" id="KW-0812">Transmembrane</keyword>
<feature type="transmembrane region" description="Helical" evidence="1">
    <location>
        <begin position="31"/>
        <end position="49"/>
    </location>
</feature>
<proteinExistence type="predicted"/>
<feature type="transmembrane region" description="Helical" evidence="1">
    <location>
        <begin position="151"/>
        <end position="182"/>
    </location>
</feature>
<dbReference type="InterPro" id="IPR025291">
    <property type="entry name" value="DUF4153"/>
</dbReference>
<feature type="transmembrane region" description="Helical" evidence="1">
    <location>
        <begin position="419"/>
        <end position="439"/>
    </location>
</feature>
<dbReference type="AlphaFoldDB" id="A0A5C5XNT8"/>
<sequence>MSHDANLPDSSESAPAHTAADREGAGRIRAIASELLMVVVWTIAADLFVFRGRGYFALAAFFAVALVAAVVVHRLRERRLDGEVGSGIEGAASIEDAASTEDAGGRAELVARSDSESAGWVAALLAGALLVVAILRLGWEGSVPLTLATVVIFVALVLTLSGWLPTLLRTLTTLVFAAFLGAERLPQLRSVSMARRLASTRPLWLSVLLPAAAVLLFSGIFVLANPDLVDWVSNWAGDSLERFFNFFSQVSVWELPFCVLAFLVGAGLLRPLVPGADDLVKRLVGGPPSDVADVGAVTTGEVKSPLYAPFRNMLVALIGLFAAYLVFEFSTLWRREFPAGFYYAGYAHEGAAWLTVALALATFTLSLVFHEAMFRDPRIERLRMLAWIWSGMNLLLAMAVYNRLFIYVGYNGLTRMRTVGFFGITLVLVGFGLVIFKIVRRRSLSWLIQSQLIALSLAIVLYCLFPVDYVAHRYNASQVAGDYLPPAVMIAVKPIDDEGVFPLLDLVDHPDEIIRDGVRAMLAKRQRQIESYATSTPWSWHRYQYSKTLLYRRLKEEESKWREYRQDPASGEIAMGRFRDYAMQWY</sequence>
<dbReference type="EMBL" id="SJPK01000010">
    <property type="protein sequence ID" value="TWT64620.1"/>
    <property type="molecule type" value="Genomic_DNA"/>
</dbReference>
<evidence type="ECO:0000256" key="1">
    <source>
        <dbReference type="SAM" id="Phobius"/>
    </source>
</evidence>
<keyword evidence="1" id="KW-0472">Membrane</keyword>
<feature type="transmembrane region" description="Helical" evidence="1">
    <location>
        <begin position="55"/>
        <end position="72"/>
    </location>
</feature>
<keyword evidence="1" id="KW-1133">Transmembrane helix</keyword>
<feature type="transmembrane region" description="Helical" evidence="1">
    <location>
        <begin position="386"/>
        <end position="407"/>
    </location>
</feature>